<feature type="domain" description="Myb-like" evidence="2">
    <location>
        <begin position="320"/>
        <end position="364"/>
    </location>
</feature>
<dbReference type="OrthoDB" id="10258692at2759"/>
<name>A0A9D4YU56_CHLVU</name>
<gene>
    <name evidence="3" type="ORF">D9Q98_008644</name>
</gene>
<dbReference type="SUPFAM" id="SSF46689">
    <property type="entry name" value="Homeodomain-like"/>
    <property type="match status" value="1"/>
</dbReference>
<feature type="compositionally biased region" description="Low complexity" evidence="1">
    <location>
        <begin position="166"/>
        <end position="175"/>
    </location>
</feature>
<dbReference type="PROSITE" id="PS50090">
    <property type="entry name" value="MYB_LIKE"/>
    <property type="match status" value="1"/>
</dbReference>
<sequence length="364" mass="39053">MRQQDVQEPPGGIYENNDPNPDSPAASGHRTGGSVAQTRPAKRPRVAKVVAKAAMELAEELDAADEAEDVAGPSSGFTAPNPPHRRRRVLVDMHRQQLPDAAAEQPGNEYEQQRLARIRRNELMLQQLGVQEAAAGVAAAAVTEQRLAQPLASSRARPRVQERRAPVPAAVLPPRKSARQRGARPPTAAEAAAAAAAELAAGASTQPGTSHQDSEHDALLPLTQYLQLQGINTSRAVLSDGVFKGWVNPAICTRYGVPEAPQAAWGASGGGQAGAKQGRELRCMLYLPGSSAPKGRGGARAFSQTQLQNNPNAYFYRHAQGEWTDEEHALFVETAQQHGVGDKWGLFASYLPQRVGYQCSAYYR</sequence>
<dbReference type="CDD" id="cd00167">
    <property type="entry name" value="SANT"/>
    <property type="match status" value="1"/>
</dbReference>
<evidence type="ECO:0000259" key="2">
    <source>
        <dbReference type="PROSITE" id="PS50090"/>
    </source>
</evidence>
<dbReference type="Gene3D" id="1.10.10.60">
    <property type="entry name" value="Homeodomain-like"/>
    <property type="match status" value="1"/>
</dbReference>
<feature type="compositionally biased region" description="Low complexity" evidence="1">
    <location>
        <begin position="188"/>
        <end position="203"/>
    </location>
</feature>
<dbReference type="AlphaFoldDB" id="A0A9D4YU56"/>
<accession>A0A9D4YU56</accession>
<protein>
    <recommendedName>
        <fullName evidence="2">Myb-like domain-containing protein</fullName>
    </recommendedName>
</protein>
<dbReference type="Proteomes" id="UP001055712">
    <property type="component" value="Unassembled WGS sequence"/>
</dbReference>
<comment type="caution">
    <text evidence="3">The sequence shown here is derived from an EMBL/GenBank/DDBJ whole genome shotgun (WGS) entry which is preliminary data.</text>
</comment>
<feature type="region of interest" description="Disordered" evidence="1">
    <location>
        <begin position="62"/>
        <end position="84"/>
    </location>
</feature>
<dbReference type="EMBL" id="SIDB01000011">
    <property type="protein sequence ID" value="KAI3426269.1"/>
    <property type="molecule type" value="Genomic_DNA"/>
</dbReference>
<evidence type="ECO:0000313" key="3">
    <source>
        <dbReference type="EMBL" id="KAI3426269.1"/>
    </source>
</evidence>
<evidence type="ECO:0000256" key="1">
    <source>
        <dbReference type="SAM" id="MobiDB-lite"/>
    </source>
</evidence>
<dbReference type="InterPro" id="IPR001005">
    <property type="entry name" value="SANT/Myb"/>
</dbReference>
<feature type="region of interest" description="Disordered" evidence="1">
    <location>
        <begin position="148"/>
        <end position="215"/>
    </location>
</feature>
<feature type="region of interest" description="Disordered" evidence="1">
    <location>
        <begin position="1"/>
        <end position="47"/>
    </location>
</feature>
<reference evidence="3" key="1">
    <citation type="journal article" date="2019" name="Plant J.">
        <title>Chlorella vulgaris genome assembly and annotation reveals the molecular basis for metabolic acclimation to high light conditions.</title>
        <authorList>
            <person name="Cecchin M."/>
            <person name="Marcolungo L."/>
            <person name="Rossato M."/>
            <person name="Girolomoni L."/>
            <person name="Cosentino E."/>
            <person name="Cuine S."/>
            <person name="Li-Beisson Y."/>
            <person name="Delledonne M."/>
            <person name="Ballottari M."/>
        </authorList>
    </citation>
    <scope>NUCLEOTIDE SEQUENCE</scope>
    <source>
        <strain evidence="3">211/11P</strain>
    </source>
</reference>
<keyword evidence="4" id="KW-1185">Reference proteome</keyword>
<evidence type="ECO:0000313" key="4">
    <source>
        <dbReference type="Proteomes" id="UP001055712"/>
    </source>
</evidence>
<dbReference type="Pfam" id="PF00249">
    <property type="entry name" value="Myb_DNA-binding"/>
    <property type="match status" value="1"/>
</dbReference>
<organism evidence="3 4">
    <name type="scientific">Chlorella vulgaris</name>
    <name type="common">Green alga</name>
    <dbReference type="NCBI Taxonomy" id="3077"/>
    <lineage>
        <taxon>Eukaryota</taxon>
        <taxon>Viridiplantae</taxon>
        <taxon>Chlorophyta</taxon>
        <taxon>core chlorophytes</taxon>
        <taxon>Trebouxiophyceae</taxon>
        <taxon>Chlorellales</taxon>
        <taxon>Chlorellaceae</taxon>
        <taxon>Chlorella clade</taxon>
        <taxon>Chlorella</taxon>
    </lineage>
</organism>
<dbReference type="InterPro" id="IPR009057">
    <property type="entry name" value="Homeodomain-like_sf"/>
</dbReference>
<reference evidence="3" key="2">
    <citation type="submission" date="2020-11" db="EMBL/GenBank/DDBJ databases">
        <authorList>
            <person name="Cecchin M."/>
            <person name="Marcolungo L."/>
            <person name="Rossato M."/>
            <person name="Girolomoni L."/>
            <person name="Cosentino E."/>
            <person name="Cuine S."/>
            <person name="Li-Beisson Y."/>
            <person name="Delledonne M."/>
            <person name="Ballottari M."/>
        </authorList>
    </citation>
    <scope>NUCLEOTIDE SEQUENCE</scope>
    <source>
        <strain evidence="3">211/11P</strain>
        <tissue evidence="3">Whole cell</tissue>
    </source>
</reference>
<proteinExistence type="predicted"/>